<name>A0A5D6WLZ2_9FIRM</name>
<evidence type="ECO:0008006" key="5">
    <source>
        <dbReference type="Google" id="ProtNLM"/>
    </source>
</evidence>
<dbReference type="EMBL" id="VTOZ01000007">
    <property type="protein sequence ID" value="TYZ29591.1"/>
    <property type="molecule type" value="Genomic_DNA"/>
</dbReference>
<dbReference type="PANTHER" id="PTHR33744">
    <property type="entry name" value="CARBOHYDRATE DIACID REGULATOR"/>
    <property type="match status" value="1"/>
</dbReference>
<organism evidence="3 4">
    <name type="scientific">Selenomonas caprae</name>
    <dbReference type="NCBI Taxonomy" id="2606905"/>
    <lineage>
        <taxon>Bacteria</taxon>
        <taxon>Bacillati</taxon>
        <taxon>Bacillota</taxon>
        <taxon>Negativicutes</taxon>
        <taxon>Selenomonadales</taxon>
        <taxon>Selenomonadaceae</taxon>
        <taxon>Selenomonas</taxon>
    </lineage>
</organism>
<keyword evidence="4" id="KW-1185">Reference proteome</keyword>
<dbReference type="Proteomes" id="UP000322783">
    <property type="component" value="Unassembled WGS sequence"/>
</dbReference>
<dbReference type="InterPro" id="IPR012914">
    <property type="entry name" value="PucR_dom"/>
</dbReference>
<evidence type="ECO:0000313" key="4">
    <source>
        <dbReference type="Proteomes" id="UP000322783"/>
    </source>
</evidence>
<proteinExistence type="predicted"/>
<reference evidence="3 4" key="1">
    <citation type="submission" date="2019-08" db="EMBL/GenBank/DDBJ databases">
        <title>Selenomonas sp. mPRGC5 and Selenomonas sp. mPRGC8 isolated from ruminal fluid of dairy goat (Capra hircus).</title>
        <authorList>
            <person name="Poothong S."/>
            <person name="Nuengjamnong C."/>
            <person name="Tanasupawat S."/>
        </authorList>
    </citation>
    <scope>NUCLEOTIDE SEQUENCE [LARGE SCALE GENOMIC DNA]</scope>
    <source>
        <strain evidence="4">mPRGC8</strain>
    </source>
</reference>
<dbReference type="InterPro" id="IPR051448">
    <property type="entry name" value="CdaR-like_regulators"/>
</dbReference>
<dbReference type="RefSeq" id="WP_149188727.1">
    <property type="nucleotide sequence ID" value="NZ_VTOZ01000007.1"/>
</dbReference>
<feature type="domain" description="Purine catabolism PurC-like" evidence="1">
    <location>
        <begin position="6"/>
        <end position="112"/>
    </location>
</feature>
<evidence type="ECO:0000259" key="1">
    <source>
        <dbReference type="Pfam" id="PF07905"/>
    </source>
</evidence>
<sequence>MLHLNELLKLPIFKNFKLIAGATGLYREVRNVDILEYEWCNKNFDVFNSEDLVLTSLFFAKDEPELILKSFQKLAARNITAIAIKTVFFQDLPAEVLDFAEAEGIPLFLFNHAFMEDIIINFNDLMKTQQRHLFFEEKIHDLLTPTLATHTIEAIAREINPSFLPYVTAFYLIDKKNPGSPREIANCMNRLLYKQYRSSHLFYVSYLKYQNGLLLLYSGNDAHLAQDAWLLSQKLLSSYDINIDAFYLGVSDTLPTCTALPEAIQQSIDACYICLQTHEKTTHYQKLGFHRLLFEASRNESTTELMQQVLQILQEYDQSSKSNLLSTLMAYVQHHGEISKTAKSLYQHPNTIRYRLKKAQELLTPVLGNDDFFEQISFLLRLHHLIHTCQK</sequence>
<evidence type="ECO:0000259" key="2">
    <source>
        <dbReference type="Pfam" id="PF13556"/>
    </source>
</evidence>
<dbReference type="Pfam" id="PF07905">
    <property type="entry name" value="PucR"/>
    <property type="match status" value="1"/>
</dbReference>
<dbReference type="InterPro" id="IPR025736">
    <property type="entry name" value="PucR_C-HTH_dom"/>
</dbReference>
<dbReference type="Gene3D" id="1.10.10.2840">
    <property type="entry name" value="PucR C-terminal helix-turn-helix domain"/>
    <property type="match status" value="1"/>
</dbReference>
<feature type="domain" description="PucR C-terminal helix-turn-helix" evidence="2">
    <location>
        <begin position="324"/>
        <end position="377"/>
    </location>
</feature>
<comment type="caution">
    <text evidence="3">The sequence shown here is derived from an EMBL/GenBank/DDBJ whole genome shotgun (WGS) entry which is preliminary data.</text>
</comment>
<evidence type="ECO:0000313" key="3">
    <source>
        <dbReference type="EMBL" id="TYZ29591.1"/>
    </source>
</evidence>
<dbReference type="Pfam" id="PF13556">
    <property type="entry name" value="HTH_30"/>
    <property type="match status" value="1"/>
</dbReference>
<protein>
    <recommendedName>
        <fullName evidence="5">PucR family transcriptional regulator</fullName>
    </recommendedName>
</protein>
<accession>A0A5D6WLZ2</accession>
<dbReference type="InterPro" id="IPR042070">
    <property type="entry name" value="PucR_C-HTH_sf"/>
</dbReference>
<dbReference type="PANTHER" id="PTHR33744:SF1">
    <property type="entry name" value="DNA-BINDING TRANSCRIPTIONAL ACTIVATOR ADER"/>
    <property type="match status" value="1"/>
</dbReference>
<gene>
    <name evidence="3" type="ORF">FZ041_04740</name>
</gene>
<dbReference type="AlphaFoldDB" id="A0A5D6WLZ2"/>